<dbReference type="FunFam" id="3.30.200.20:FF:000533">
    <property type="entry name" value="probable protein kinase At2g41970"/>
    <property type="match status" value="1"/>
</dbReference>
<name>A0AAV1WP49_LUPLU</name>
<comment type="caution">
    <text evidence="10">The sequence shown here is derived from an EMBL/GenBank/DDBJ whole genome shotgun (WGS) entry which is preliminary data.</text>
</comment>
<evidence type="ECO:0000256" key="3">
    <source>
        <dbReference type="ARBA" id="ARBA00022741"/>
    </source>
</evidence>
<dbReference type="PROSITE" id="PS00107">
    <property type="entry name" value="PROTEIN_KINASE_ATP"/>
    <property type="match status" value="1"/>
</dbReference>
<dbReference type="InterPro" id="IPR011009">
    <property type="entry name" value="Kinase-like_dom_sf"/>
</dbReference>
<dbReference type="GO" id="GO:0004713">
    <property type="term" value="F:protein tyrosine kinase activity"/>
    <property type="evidence" value="ECO:0007669"/>
    <property type="project" value="UniProtKB-KW"/>
</dbReference>
<dbReference type="PANTHER" id="PTHR47983">
    <property type="entry name" value="PTO-INTERACTING PROTEIN 1-LIKE"/>
    <property type="match status" value="1"/>
</dbReference>
<keyword evidence="1" id="KW-0597">Phosphoprotein</keyword>
<evidence type="ECO:0000256" key="4">
    <source>
        <dbReference type="ARBA" id="ARBA00022777"/>
    </source>
</evidence>
<dbReference type="PROSITE" id="PS50011">
    <property type="entry name" value="PROTEIN_KINASE_DOM"/>
    <property type="match status" value="1"/>
</dbReference>
<feature type="binding site" evidence="7">
    <location>
        <position position="102"/>
    </location>
    <ligand>
        <name>ATP</name>
        <dbReference type="ChEBI" id="CHEBI:30616"/>
    </ligand>
</feature>
<keyword evidence="3 7" id="KW-0547">Nucleotide-binding</keyword>
<evidence type="ECO:0000256" key="5">
    <source>
        <dbReference type="ARBA" id="ARBA00022840"/>
    </source>
</evidence>
<keyword evidence="6" id="KW-0829">Tyrosine-protein kinase</keyword>
<evidence type="ECO:0000259" key="9">
    <source>
        <dbReference type="PROSITE" id="PS50011"/>
    </source>
</evidence>
<evidence type="ECO:0000313" key="11">
    <source>
        <dbReference type="Proteomes" id="UP001497480"/>
    </source>
</evidence>
<keyword evidence="11" id="KW-1185">Reference proteome</keyword>
<feature type="domain" description="Protein kinase" evidence="9">
    <location>
        <begin position="73"/>
        <end position="344"/>
    </location>
</feature>
<proteinExistence type="predicted"/>
<dbReference type="PROSITE" id="PS00109">
    <property type="entry name" value="PROTEIN_KINASE_TYR"/>
    <property type="match status" value="1"/>
</dbReference>
<evidence type="ECO:0000256" key="7">
    <source>
        <dbReference type="PROSITE-ProRule" id="PRU10141"/>
    </source>
</evidence>
<gene>
    <name evidence="10" type="ORF">LLUT_LOCUS12102</name>
</gene>
<dbReference type="Gene3D" id="1.10.510.10">
    <property type="entry name" value="Transferase(Phosphotransferase) domain 1"/>
    <property type="match status" value="1"/>
</dbReference>
<dbReference type="SUPFAM" id="SSF56112">
    <property type="entry name" value="Protein kinase-like (PK-like)"/>
    <property type="match status" value="1"/>
</dbReference>
<dbReference type="FunFam" id="1.10.510.10:FF:000103">
    <property type="entry name" value="PTI1-like tyrosine-protein kinase 3"/>
    <property type="match status" value="1"/>
</dbReference>
<reference evidence="10 11" key="1">
    <citation type="submission" date="2024-03" db="EMBL/GenBank/DDBJ databases">
        <authorList>
            <person name="Martinez-Hernandez J."/>
        </authorList>
    </citation>
    <scope>NUCLEOTIDE SEQUENCE [LARGE SCALE GENOMIC DNA]</scope>
</reference>
<keyword evidence="4" id="KW-0418">Kinase</keyword>
<evidence type="ECO:0000256" key="6">
    <source>
        <dbReference type="ARBA" id="ARBA00023137"/>
    </source>
</evidence>
<keyword evidence="5 7" id="KW-0067">ATP-binding</keyword>
<dbReference type="SMART" id="SM00219">
    <property type="entry name" value="TyrKc"/>
    <property type="match status" value="1"/>
</dbReference>
<evidence type="ECO:0000313" key="10">
    <source>
        <dbReference type="EMBL" id="CAL0311042.1"/>
    </source>
</evidence>
<feature type="region of interest" description="Disordered" evidence="8">
    <location>
        <begin position="1"/>
        <end position="50"/>
    </location>
</feature>
<dbReference type="InterPro" id="IPR052101">
    <property type="entry name" value="Plant_StressResp_Kinase"/>
</dbReference>
<dbReference type="AlphaFoldDB" id="A0AAV1WP49"/>
<evidence type="ECO:0000256" key="1">
    <source>
        <dbReference type="ARBA" id="ARBA00022553"/>
    </source>
</evidence>
<evidence type="ECO:0000256" key="8">
    <source>
        <dbReference type="SAM" id="MobiDB-lite"/>
    </source>
</evidence>
<organism evidence="10 11">
    <name type="scientific">Lupinus luteus</name>
    <name type="common">European yellow lupine</name>
    <dbReference type="NCBI Taxonomy" id="3873"/>
    <lineage>
        <taxon>Eukaryota</taxon>
        <taxon>Viridiplantae</taxon>
        <taxon>Streptophyta</taxon>
        <taxon>Embryophyta</taxon>
        <taxon>Tracheophyta</taxon>
        <taxon>Spermatophyta</taxon>
        <taxon>Magnoliopsida</taxon>
        <taxon>eudicotyledons</taxon>
        <taxon>Gunneridae</taxon>
        <taxon>Pentapetalae</taxon>
        <taxon>rosids</taxon>
        <taxon>fabids</taxon>
        <taxon>Fabales</taxon>
        <taxon>Fabaceae</taxon>
        <taxon>Papilionoideae</taxon>
        <taxon>50 kb inversion clade</taxon>
        <taxon>genistoids sensu lato</taxon>
        <taxon>core genistoids</taxon>
        <taxon>Genisteae</taxon>
        <taxon>Lupinus</taxon>
    </lineage>
</organism>
<dbReference type="EMBL" id="CAXHTB010000008">
    <property type="protein sequence ID" value="CAL0311042.1"/>
    <property type="molecule type" value="Genomic_DNA"/>
</dbReference>
<dbReference type="PANTHER" id="PTHR47983:SF16">
    <property type="entry name" value="OS02G0565500 PROTEIN"/>
    <property type="match status" value="1"/>
</dbReference>
<dbReference type="InterPro" id="IPR020635">
    <property type="entry name" value="Tyr_kinase_cat_dom"/>
</dbReference>
<dbReference type="InterPro" id="IPR017441">
    <property type="entry name" value="Protein_kinase_ATP_BS"/>
</dbReference>
<dbReference type="Gene3D" id="3.30.200.20">
    <property type="entry name" value="Phosphorylase Kinase, domain 1"/>
    <property type="match status" value="1"/>
</dbReference>
<dbReference type="InterPro" id="IPR000719">
    <property type="entry name" value="Prot_kinase_dom"/>
</dbReference>
<sequence>MLCCGGAEEESSGPPASQYTAPSRGGATYGGGGGNDRAEPRSNVVKSGGPQKVLPIEIPAMPLDELNRLTGNFGTKAFIGEGSYGRVFYAKLSDGTDAAIKKLDNSSPEPDDDFANQLSVVSRLKHENFVELFGYCLEANNRILVYQYARRKGVQGAEPGPVLSWNQRAKVAFGAAKGLEFLHEKAQPSIVHRDIRSSNVLLFNDYETKIADFSLTNQSSDTAARLHSTRVLGTFGYHAPEYAMTGQITQKSDVYSFGVVLLELLTGRKPVDHTMPKGQQSLVTWATPRLSEDKVKQCVDPKLNNDYPPKAIAKLAAVAALCVQYEADFRPNMTIVVKALQPLLNAKPPGPGPDPNAS</sequence>
<dbReference type="Pfam" id="PF07714">
    <property type="entry name" value="PK_Tyr_Ser-Thr"/>
    <property type="match status" value="1"/>
</dbReference>
<dbReference type="InterPro" id="IPR008266">
    <property type="entry name" value="Tyr_kinase_AS"/>
</dbReference>
<evidence type="ECO:0000256" key="2">
    <source>
        <dbReference type="ARBA" id="ARBA00022679"/>
    </source>
</evidence>
<dbReference type="GO" id="GO:0005524">
    <property type="term" value="F:ATP binding"/>
    <property type="evidence" value="ECO:0007669"/>
    <property type="project" value="UniProtKB-UniRule"/>
</dbReference>
<accession>A0AAV1WP49</accession>
<keyword evidence="2" id="KW-0808">Transferase</keyword>
<protein>
    <recommendedName>
        <fullName evidence="9">Protein kinase domain-containing protein</fullName>
    </recommendedName>
</protein>
<dbReference type="InterPro" id="IPR001245">
    <property type="entry name" value="Ser-Thr/Tyr_kinase_cat_dom"/>
</dbReference>
<dbReference type="Proteomes" id="UP001497480">
    <property type="component" value="Unassembled WGS sequence"/>
</dbReference>